<gene>
    <name evidence="1" type="ORF">WN51_00768</name>
</gene>
<dbReference type="EMBL" id="KQ435812">
    <property type="protein sequence ID" value="KOX72828.1"/>
    <property type="molecule type" value="Genomic_DNA"/>
</dbReference>
<reference evidence="1 2" key="1">
    <citation type="submission" date="2015-07" db="EMBL/GenBank/DDBJ databases">
        <title>The genome of Melipona quadrifasciata.</title>
        <authorList>
            <person name="Pan H."/>
            <person name="Kapheim K."/>
        </authorList>
    </citation>
    <scope>NUCLEOTIDE SEQUENCE [LARGE SCALE GENOMIC DNA]</scope>
    <source>
        <strain evidence="1">0111107301</strain>
        <tissue evidence="1">Whole body</tissue>
    </source>
</reference>
<name>A0A0N0U4K6_9HYME</name>
<keyword evidence="2" id="KW-1185">Reference proteome</keyword>
<protein>
    <submittedName>
        <fullName evidence="1">Uncharacterized protein</fullName>
    </submittedName>
</protein>
<evidence type="ECO:0000313" key="2">
    <source>
        <dbReference type="Proteomes" id="UP000053105"/>
    </source>
</evidence>
<dbReference type="Proteomes" id="UP000053105">
    <property type="component" value="Unassembled WGS sequence"/>
</dbReference>
<organism evidence="1 2">
    <name type="scientific">Melipona quadrifasciata</name>
    <dbReference type="NCBI Taxonomy" id="166423"/>
    <lineage>
        <taxon>Eukaryota</taxon>
        <taxon>Metazoa</taxon>
        <taxon>Ecdysozoa</taxon>
        <taxon>Arthropoda</taxon>
        <taxon>Hexapoda</taxon>
        <taxon>Insecta</taxon>
        <taxon>Pterygota</taxon>
        <taxon>Neoptera</taxon>
        <taxon>Endopterygota</taxon>
        <taxon>Hymenoptera</taxon>
        <taxon>Apocrita</taxon>
        <taxon>Aculeata</taxon>
        <taxon>Apoidea</taxon>
        <taxon>Anthophila</taxon>
        <taxon>Apidae</taxon>
        <taxon>Melipona</taxon>
    </lineage>
</organism>
<dbReference type="AlphaFoldDB" id="A0A0N0U4K6"/>
<proteinExistence type="predicted"/>
<sequence length="338" mass="38229">MHFINEFVRYRVRRSTRFPGEDFSLRIEMADGVIVISLQRASKLIRGEVDRFECPSWRIYAISGDTTGADIHRNFHKLTDARRHASSAPTALRITFAASNTWIQTREDNFAGRREPFLQNDIERQSRDLMNGICSVVAKKNTPTWILVWEERQTEHPARTSIATNVQVQGLTGGTNNAGEADRPQHTSIIPRGHVGDSEMSKLKFCVITFSNNTFLAFLDMYHNNRSSHVFHLKKALVVLAFYKSLFARRSLAINLCAIDSAPFFEDSSKGNLARLKFGSDVGAIAQYQTTPLLLEVYATPPRETPDPNQPVANFRCISVAPEKARKFDLFNNAESFT</sequence>
<dbReference type="STRING" id="166423.A0A0N0U4K6"/>
<dbReference type="OrthoDB" id="418595at2759"/>
<evidence type="ECO:0000313" key="1">
    <source>
        <dbReference type="EMBL" id="KOX72828.1"/>
    </source>
</evidence>
<accession>A0A0N0U4K6</accession>